<keyword evidence="2" id="KW-1185">Reference proteome</keyword>
<dbReference type="EMBL" id="JACMSC010000001">
    <property type="protein sequence ID" value="KAG6538405.1"/>
    <property type="molecule type" value="Genomic_DNA"/>
</dbReference>
<name>A0A8J5IDG0_ZINOF</name>
<protein>
    <submittedName>
        <fullName evidence="1">Uncharacterized protein</fullName>
    </submittedName>
</protein>
<organism evidence="1 2">
    <name type="scientific">Zingiber officinale</name>
    <name type="common">Ginger</name>
    <name type="synonym">Amomum zingiber</name>
    <dbReference type="NCBI Taxonomy" id="94328"/>
    <lineage>
        <taxon>Eukaryota</taxon>
        <taxon>Viridiplantae</taxon>
        <taxon>Streptophyta</taxon>
        <taxon>Embryophyta</taxon>
        <taxon>Tracheophyta</taxon>
        <taxon>Spermatophyta</taxon>
        <taxon>Magnoliopsida</taxon>
        <taxon>Liliopsida</taxon>
        <taxon>Zingiberales</taxon>
        <taxon>Zingiberaceae</taxon>
        <taxon>Zingiber</taxon>
    </lineage>
</organism>
<dbReference type="AlphaFoldDB" id="A0A8J5IDG0"/>
<evidence type="ECO:0000313" key="1">
    <source>
        <dbReference type="EMBL" id="KAG6538405.1"/>
    </source>
</evidence>
<proteinExistence type="predicted"/>
<dbReference type="Proteomes" id="UP000734854">
    <property type="component" value="Unassembled WGS sequence"/>
</dbReference>
<reference evidence="1 2" key="1">
    <citation type="submission" date="2020-08" db="EMBL/GenBank/DDBJ databases">
        <title>Plant Genome Project.</title>
        <authorList>
            <person name="Zhang R.-G."/>
        </authorList>
    </citation>
    <scope>NUCLEOTIDE SEQUENCE [LARGE SCALE GENOMIC DNA]</scope>
    <source>
        <tissue evidence="1">Rhizome</tissue>
    </source>
</reference>
<evidence type="ECO:0000313" key="2">
    <source>
        <dbReference type="Proteomes" id="UP000734854"/>
    </source>
</evidence>
<comment type="caution">
    <text evidence="1">The sequence shown here is derived from an EMBL/GenBank/DDBJ whole genome shotgun (WGS) entry which is preliminary data.</text>
</comment>
<sequence>MVLVVLRSGCYLMHLAQVHGSRHPFPIVFFPSLTSPPSTIASSRPPIVFTIHSITVRSPPLPFLLRQILGHEAIVCMPLHLESRPPYMVDAREQSMKAFTTVAKKVEHQVVPTEQRKGRAFERGSANTLRLADASAEFLADRRDLPHLCMKLD</sequence>
<accession>A0A8J5IDG0</accession>
<gene>
    <name evidence="1" type="ORF">ZIOFF_003526</name>
</gene>